<evidence type="ECO:0000313" key="1">
    <source>
        <dbReference type="EMBL" id="QNN74891.1"/>
    </source>
</evidence>
<dbReference type="EMBL" id="CP060724">
    <property type="protein sequence ID" value="QNN74891.1"/>
    <property type="molecule type" value="Genomic_DNA"/>
</dbReference>
<dbReference type="KEGG" id="wdi:H9L19_05700"/>
<sequence>MNNNDILIRLRYALSIKKPDLIKIFAFGGLTVDEVMLNRMLAKQEKETPRDQHLTMQELEMFMNGLIISQRGHKKDTQGQVIKPTLDMTDEASINNVVLKKLKIAMSYTSDDYQSFFDSAGIEVSNSELSAVLRRPDHRNYKAAGDRYVRNILKGMTLQYRPQATSEDKLVKKSASHIKKADING</sequence>
<keyword evidence="2" id="KW-1185">Reference proteome</keyword>
<dbReference type="AlphaFoldDB" id="A0A7G9T466"/>
<dbReference type="PANTHER" id="PTHR37805">
    <property type="entry name" value="CYTOPLASMIC PROTEIN-RELATED"/>
    <property type="match status" value="1"/>
</dbReference>
<dbReference type="RefSeq" id="WP_187528726.1">
    <property type="nucleotide sequence ID" value="NZ_CP060724.1"/>
</dbReference>
<accession>A0A7G9T466</accession>
<gene>
    <name evidence="1" type="ORF">H9L19_05700</name>
</gene>
<dbReference type="Proteomes" id="UP000515800">
    <property type="component" value="Chromosome"/>
</dbReference>
<reference evidence="1 2" key="1">
    <citation type="submission" date="2020-08" db="EMBL/GenBank/DDBJ databases">
        <title>Genome sequence of Weissella diestrammenae KACC 16890T.</title>
        <authorList>
            <person name="Hyun D.-W."/>
            <person name="Bae J.-W."/>
        </authorList>
    </citation>
    <scope>NUCLEOTIDE SEQUENCE [LARGE SCALE GENOMIC DNA]</scope>
    <source>
        <strain evidence="1 2">KACC 16890</strain>
    </source>
</reference>
<evidence type="ECO:0000313" key="2">
    <source>
        <dbReference type="Proteomes" id="UP000515800"/>
    </source>
</evidence>
<dbReference type="PANTHER" id="PTHR37805:SF1">
    <property type="entry name" value="CYTOPLASMIC PROTEIN"/>
    <property type="match status" value="1"/>
</dbReference>
<proteinExistence type="predicted"/>
<dbReference type="Pfam" id="PF07308">
    <property type="entry name" value="DUF1456"/>
    <property type="match status" value="2"/>
</dbReference>
<protein>
    <submittedName>
        <fullName evidence="1">DUF1456 family protein</fullName>
    </submittedName>
</protein>
<organism evidence="1 2">
    <name type="scientific">Weissella diestrammenae</name>
    <dbReference type="NCBI Taxonomy" id="1162633"/>
    <lineage>
        <taxon>Bacteria</taxon>
        <taxon>Bacillati</taxon>
        <taxon>Bacillota</taxon>
        <taxon>Bacilli</taxon>
        <taxon>Lactobacillales</taxon>
        <taxon>Lactobacillaceae</taxon>
        <taxon>Weissella</taxon>
    </lineage>
</organism>
<dbReference type="InterPro" id="IPR009921">
    <property type="entry name" value="YehS-like"/>
</dbReference>
<name>A0A7G9T466_9LACO</name>